<dbReference type="Proteomes" id="UP001150062">
    <property type="component" value="Unassembled WGS sequence"/>
</dbReference>
<keyword evidence="1" id="KW-0344">Guanine-nucleotide releasing factor</keyword>
<evidence type="ECO:0000256" key="1">
    <source>
        <dbReference type="PROSITE-ProRule" id="PRU00135"/>
    </source>
</evidence>
<evidence type="ECO:0000313" key="3">
    <source>
        <dbReference type="EMBL" id="KAJ6252376.1"/>
    </source>
</evidence>
<dbReference type="InterPro" id="IPR000651">
    <property type="entry name" value="Ras-like_Gua-exchang_fac_N"/>
</dbReference>
<evidence type="ECO:0000313" key="4">
    <source>
        <dbReference type="Proteomes" id="UP001150062"/>
    </source>
</evidence>
<dbReference type="InterPro" id="IPR023578">
    <property type="entry name" value="Ras_GEF_dom_sf"/>
</dbReference>
<accession>A0ABQ8Z657</accession>
<organism evidence="3 4">
    <name type="scientific">Anaeramoeba flamelloides</name>
    <dbReference type="NCBI Taxonomy" id="1746091"/>
    <lineage>
        <taxon>Eukaryota</taxon>
        <taxon>Metamonada</taxon>
        <taxon>Anaeramoebidae</taxon>
        <taxon>Anaeramoeba</taxon>
    </lineage>
</organism>
<dbReference type="SMART" id="SM00229">
    <property type="entry name" value="RasGEFN"/>
    <property type="match status" value="1"/>
</dbReference>
<feature type="domain" description="N-terminal Ras-GEF" evidence="2">
    <location>
        <begin position="228"/>
        <end position="353"/>
    </location>
</feature>
<dbReference type="SUPFAM" id="SSF48366">
    <property type="entry name" value="Ras GEF"/>
    <property type="match status" value="1"/>
</dbReference>
<sequence>MPFEFPEEPTEAPPTYLLKNQLPNFEKLNTKTGPAKILIKKPKVDRSDWKNQVLNKHKGLANLRERLFPLSRTVKFAQVFNPVEKEVKQKFDSTHVLQLIMHHMVALGYRNTSRIIEVESGVKYKPQYLNDSRLHTIIRSAVKKTEKVYDLTLQDPEKLIKIREQSQKNKQNEQENEENEEKDIEVIEHFVNIGLNDEFEEEENDINIWDEPEGEKYLILSSEKGKDGKQHIKAATLNKIVEKLTNPSGVSMDYIQTCLMTYQSFTSSHNFLIKLIERFKVPKLRTENEDEYSKKKNSVQIRVGNAIKIWIDKYLENPDEQVLQYLQRFLEGDVMEQHPKMANQLLTKLKALKERNGEINIKKYKGTPPEPIIPKNIFFTKT</sequence>
<dbReference type="EMBL" id="JAOAOG010000045">
    <property type="protein sequence ID" value="KAJ6252376.1"/>
    <property type="molecule type" value="Genomic_DNA"/>
</dbReference>
<comment type="caution">
    <text evidence="3">The sequence shown here is derived from an EMBL/GenBank/DDBJ whole genome shotgun (WGS) entry which is preliminary data.</text>
</comment>
<gene>
    <name evidence="3" type="ORF">M0813_14228</name>
</gene>
<proteinExistence type="predicted"/>
<dbReference type="CDD" id="cd06224">
    <property type="entry name" value="REM"/>
    <property type="match status" value="1"/>
</dbReference>
<dbReference type="Pfam" id="PF00618">
    <property type="entry name" value="RasGEF_N"/>
    <property type="match status" value="1"/>
</dbReference>
<keyword evidence="4" id="KW-1185">Reference proteome</keyword>
<protein>
    <submittedName>
        <fullName evidence="3">Ras guanine nucleotide exchange factor a</fullName>
    </submittedName>
</protein>
<name>A0ABQ8Z657_9EUKA</name>
<dbReference type="Gene3D" id="1.20.870.10">
    <property type="entry name" value="Son of sevenless (SoS) protein Chain: S domain 1"/>
    <property type="match status" value="1"/>
</dbReference>
<evidence type="ECO:0000259" key="2">
    <source>
        <dbReference type="PROSITE" id="PS50212"/>
    </source>
</evidence>
<dbReference type="PROSITE" id="PS50212">
    <property type="entry name" value="RASGEF_NTER"/>
    <property type="match status" value="1"/>
</dbReference>
<reference evidence="3" key="1">
    <citation type="submission" date="2022-08" db="EMBL/GenBank/DDBJ databases">
        <title>Novel sulfate-reducing endosymbionts in the free-living metamonad Anaeramoeba.</title>
        <authorList>
            <person name="Jerlstrom-Hultqvist J."/>
            <person name="Cepicka I."/>
            <person name="Gallot-Lavallee L."/>
            <person name="Salas-Leiva D."/>
            <person name="Curtis B.A."/>
            <person name="Zahonova K."/>
            <person name="Pipaliya S."/>
            <person name="Dacks J."/>
            <person name="Roger A.J."/>
        </authorList>
    </citation>
    <scope>NUCLEOTIDE SEQUENCE</scope>
    <source>
        <strain evidence="3">Schooner1</strain>
    </source>
</reference>